<dbReference type="AlphaFoldDB" id="X1H085"/>
<evidence type="ECO:0000256" key="2">
    <source>
        <dbReference type="ARBA" id="ARBA00023054"/>
    </source>
</evidence>
<keyword evidence="4" id="KW-0472">Membrane</keyword>
<evidence type="ECO:0000256" key="1">
    <source>
        <dbReference type="ARBA" id="ARBA00004196"/>
    </source>
</evidence>
<evidence type="ECO:0000313" key="6">
    <source>
        <dbReference type="EMBL" id="GAH63561.1"/>
    </source>
</evidence>
<keyword evidence="4" id="KW-1133">Transmembrane helix</keyword>
<dbReference type="Gene3D" id="2.40.50.100">
    <property type="match status" value="1"/>
</dbReference>
<dbReference type="Gene3D" id="2.40.30.170">
    <property type="match status" value="1"/>
</dbReference>
<name>X1H085_9ZZZZ</name>
<feature type="non-terminal residue" evidence="6">
    <location>
        <position position="219"/>
    </location>
</feature>
<comment type="caution">
    <text evidence="6">The sequence shown here is derived from an EMBL/GenBank/DDBJ whole genome shotgun (WGS) entry which is preliminary data.</text>
</comment>
<keyword evidence="2 3" id="KW-0175">Coiled coil</keyword>
<comment type="subcellular location">
    <subcellularLocation>
        <location evidence="1">Cell envelope</location>
    </subcellularLocation>
</comment>
<dbReference type="InterPro" id="IPR050465">
    <property type="entry name" value="UPF0194_transport"/>
</dbReference>
<dbReference type="SUPFAM" id="SSF111369">
    <property type="entry name" value="HlyD-like secretion proteins"/>
    <property type="match status" value="1"/>
</dbReference>
<evidence type="ECO:0000256" key="3">
    <source>
        <dbReference type="SAM" id="Coils"/>
    </source>
</evidence>
<reference evidence="6" key="1">
    <citation type="journal article" date="2014" name="Front. Microbiol.">
        <title>High frequency of phylogenetically diverse reductive dehalogenase-homologous genes in deep subseafloor sedimentary metagenomes.</title>
        <authorList>
            <person name="Kawai M."/>
            <person name="Futagami T."/>
            <person name="Toyoda A."/>
            <person name="Takaki Y."/>
            <person name="Nishi S."/>
            <person name="Hori S."/>
            <person name="Arai W."/>
            <person name="Tsubouchi T."/>
            <person name="Morono Y."/>
            <person name="Uchiyama I."/>
            <person name="Ito T."/>
            <person name="Fujiyama A."/>
            <person name="Inagaki F."/>
            <person name="Takami H."/>
        </authorList>
    </citation>
    <scope>NUCLEOTIDE SEQUENCE</scope>
    <source>
        <strain evidence="6">Expedition CK06-06</strain>
    </source>
</reference>
<gene>
    <name evidence="6" type="ORF">S03H2_48308</name>
</gene>
<dbReference type="EMBL" id="BARU01030450">
    <property type="protein sequence ID" value="GAH63561.1"/>
    <property type="molecule type" value="Genomic_DNA"/>
</dbReference>
<feature type="transmembrane region" description="Helical" evidence="4">
    <location>
        <begin position="7"/>
        <end position="25"/>
    </location>
</feature>
<keyword evidence="4" id="KW-0812">Transmembrane</keyword>
<evidence type="ECO:0000256" key="4">
    <source>
        <dbReference type="SAM" id="Phobius"/>
    </source>
</evidence>
<dbReference type="Pfam" id="PF25973">
    <property type="entry name" value="BSH_CzcB"/>
    <property type="match status" value="1"/>
</dbReference>
<feature type="coiled-coil region" evidence="3">
    <location>
        <begin position="92"/>
        <end position="147"/>
    </location>
</feature>
<dbReference type="GO" id="GO:0030313">
    <property type="term" value="C:cell envelope"/>
    <property type="evidence" value="ECO:0007669"/>
    <property type="project" value="UniProtKB-SubCell"/>
</dbReference>
<feature type="domain" description="CzcB-like barrel-sandwich hybrid" evidence="5">
    <location>
        <begin position="76"/>
        <end position="173"/>
    </location>
</feature>
<proteinExistence type="predicted"/>
<organism evidence="6">
    <name type="scientific">marine sediment metagenome</name>
    <dbReference type="NCBI Taxonomy" id="412755"/>
    <lineage>
        <taxon>unclassified sequences</taxon>
        <taxon>metagenomes</taxon>
        <taxon>ecological metagenomes</taxon>
    </lineage>
</organism>
<evidence type="ECO:0000259" key="5">
    <source>
        <dbReference type="Pfam" id="PF25973"/>
    </source>
</evidence>
<accession>X1H085</accession>
<dbReference type="InterPro" id="IPR058647">
    <property type="entry name" value="BSH_CzcB-like"/>
</dbReference>
<protein>
    <recommendedName>
        <fullName evidence="5">CzcB-like barrel-sandwich hybrid domain-containing protein</fullName>
    </recommendedName>
</protein>
<dbReference type="PANTHER" id="PTHR32347:SF14">
    <property type="entry name" value="EFFLUX SYSTEM COMPONENT YKNX-RELATED"/>
    <property type="match status" value="1"/>
</dbReference>
<sequence>MKKRKKIVIWVVVIALVVVGVYYVYGKFFSSKQETQSFSLSPENIITVEGGDVVRTVDAFGQVRPNRESLLRFASSGVLEKIEVKEGEEVKKGKVLARLKNAQQESQLLQAENAYKIAKVDASLSELEEKELAYEAALENYEKTLMKAPFAGKVAEILAYEGDSVSGSSEIIYLVNWDKIYVDVNIDEVDIKEISVGQPAEIAFDAYPQLRLPALVDSV</sequence>
<dbReference type="PANTHER" id="PTHR32347">
    <property type="entry name" value="EFFLUX SYSTEM COMPONENT YKNX-RELATED"/>
    <property type="match status" value="1"/>
</dbReference>